<feature type="domain" description="Spore coat protein U/FanG" evidence="1">
    <location>
        <begin position="35"/>
        <end position="177"/>
    </location>
</feature>
<accession>Q8CL82</accession>
<evidence type="ECO:0000313" key="4">
    <source>
        <dbReference type="Proteomes" id="UP000001019"/>
    </source>
</evidence>
<reference evidence="4" key="3">
    <citation type="journal article" date="2004" name="DNA Res.">
        <title>Complete genome sequence of Yersinia pestis strain 91001, an isolate avirulent to humans.</title>
        <authorList>
            <person name="Song Y."/>
            <person name="Tong Z."/>
            <person name="Wang J."/>
            <person name="Wang L."/>
            <person name="Guo Z."/>
            <person name="Han Y."/>
            <person name="Zhang J."/>
            <person name="Pei D."/>
            <person name="Zhou D."/>
            <person name="Qin H."/>
            <person name="Pang X."/>
            <person name="Han Y."/>
            <person name="Zhai J."/>
            <person name="Li M."/>
            <person name="Cui B."/>
            <person name="Qi Z."/>
            <person name="Jin L."/>
            <person name="Dai R."/>
            <person name="Chen F."/>
            <person name="Li S."/>
            <person name="Ye C."/>
            <person name="Du Z."/>
            <person name="Lin W."/>
            <person name="Wang J."/>
            <person name="Yu J."/>
            <person name="Yang H."/>
            <person name="Wang J."/>
            <person name="Huang P."/>
            <person name="Yang R."/>
        </authorList>
    </citation>
    <scope>NUCLEOTIDE SEQUENCE [LARGE SCALE GENOMIC DNA]</scope>
    <source>
        <strain evidence="4">91001 / Biovar Mediaevalis</strain>
    </source>
</reference>
<evidence type="ECO:0000313" key="2">
    <source>
        <dbReference type="EMBL" id="AAM85428.1"/>
    </source>
</evidence>
<dbReference type="HOGENOM" id="CLU_103262_1_0_6"/>
<name>Q8CL82_YERPE</name>
<dbReference type="PANTHER" id="PTHR37089:SF4">
    <property type="entry name" value="EXPORTED PROTEIN"/>
    <property type="match status" value="1"/>
</dbReference>
<dbReference type="Proteomes" id="UP000002490">
    <property type="component" value="Chromosome"/>
</dbReference>
<dbReference type="KEGG" id="ypm:YP_1724"/>
<dbReference type="Pfam" id="PF05229">
    <property type="entry name" value="SCPU"/>
    <property type="match status" value="1"/>
</dbReference>
<dbReference type="Proteomes" id="UP000001019">
    <property type="component" value="Chromosome"/>
</dbReference>
<dbReference type="AlphaFoldDB" id="Q8CL82"/>
<accession>Q74UJ2</accession>
<dbReference type="PANTHER" id="PTHR37089">
    <property type="entry name" value="PROTEIN U-RELATED"/>
    <property type="match status" value="1"/>
</dbReference>
<sequence length="180" mass="18681">MVITVKNHTLVVFSLSLVCGLLLFQAYPVNAVSKTANITVTATLLPTCLARFLVSGSTSFGTLDFGSTVALTQPISVAGQTNSGAITVQCSNGTSFNVLLSSGQSGNTNNRYLSGGPSAQQVSYNLYTNATYSVIWDDVVGVSQVATGQVVTIPVYGLVPAQSTPAVGTYTDTVQVTVSW</sequence>
<dbReference type="DNASU" id="1146808"/>
<dbReference type="SMART" id="SM00972">
    <property type="entry name" value="SCPU"/>
    <property type="match status" value="1"/>
</dbReference>
<reference evidence="3" key="4">
    <citation type="submission" date="2016-05" db="EMBL/GenBank/DDBJ databases">
        <title>Reannotation of Yersinia pestis strain 91001 based on omics data.</title>
        <authorList>
            <person name="Yiqing M."/>
        </authorList>
    </citation>
    <scope>NUCLEOTIDE SEQUENCE</scope>
    <source>
        <strain evidence="3">91001</strain>
    </source>
</reference>
<dbReference type="InterPro" id="IPR053167">
    <property type="entry name" value="Spore_coat_component"/>
</dbReference>
<reference evidence="3" key="2">
    <citation type="submission" date="2003-04" db="EMBL/GenBank/DDBJ databases">
        <authorList>
            <person name="Song Y."/>
            <person name="Tong Z."/>
            <person name="Wang L."/>
            <person name="Han Y."/>
            <person name="Zhang J."/>
            <person name="Pei D."/>
            <person name="Wang J."/>
            <person name="Zhou D."/>
            <person name="Han Y."/>
            <person name="Pang X."/>
            <person name="Zhai J."/>
            <person name="Chen F."/>
            <person name="Qin H."/>
            <person name="Wang J."/>
            <person name="Li S."/>
            <person name="Guo Z."/>
            <person name="Ye C."/>
            <person name="Du Z."/>
            <person name="Lin W."/>
            <person name="Wang J."/>
            <person name="Yu J."/>
            <person name="Yang H."/>
            <person name="Wang J."/>
            <person name="Huang P."/>
            <person name="Yang R."/>
        </authorList>
    </citation>
    <scope>NUCLEOTIDE SEQUENCE</scope>
    <source>
        <strain evidence="3">91001</strain>
    </source>
</reference>
<proteinExistence type="predicted"/>
<evidence type="ECO:0000313" key="5">
    <source>
        <dbReference type="Proteomes" id="UP000002490"/>
    </source>
</evidence>
<gene>
    <name evidence="2" type="ordered locus">y1861</name>
    <name evidence="3" type="ordered locus">YP_1724</name>
</gene>
<protein>
    <submittedName>
        <fullName evidence="3">Exported protein</fullName>
    </submittedName>
</protein>
<reference evidence="2 5" key="1">
    <citation type="journal article" date="2002" name="J. Bacteriol.">
        <title>Genome sequence of Yersinia pestis KIM.</title>
        <authorList>
            <person name="Deng W."/>
            <person name="Burland V."/>
            <person name="Plunkett G.III."/>
            <person name="Boutin A."/>
            <person name="Mayhew G.F."/>
            <person name="Liss P."/>
            <person name="Perna N.T."/>
            <person name="Rose D.J."/>
            <person name="Mau B."/>
            <person name="Zhou S."/>
            <person name="Schwartz D.C."/>
            <person name="Fetherston J.D."/>
            <person name="Lindler L.E."/>
            <person name="Brubaker R.R."/>
            <person name="Plana G.V."/>
            <person name="Straley S.C."/>
            <person name="McDonough K.A."/>
            <person name="Nilles M.L."/>
            <person name="Matson J.S."/>
            <person name="Blattner F.R."/>
            <person name="Perry R.D."/>
        </authorList>
    </citation>
    <scope>NUCLEOTIDE SEQUENCE [LARGE SCALE GENOMIC DNA]</scope>
    <source>
        <strain evidence="2">KIM</strain>
        <strain evidence="5">KIM10+ / Biovar Mediaevalis</strain>
    </source>
</reference>
<dbReference type="EMBL" id="AE009952">
    <property type="protein sequence ID" value="AAM85428.1"/>
    <property type="molecule type" value="Genomic_DNA"/>
</dbReference>
<evidence type="ECO:0000313" key="3">
    <source>
        <dbReference type="EMBL" id="AAS61952.1"/>
    </source>
</evidence>
<organism evidence="2 5">
    <name type="scientific">Yersinia pestis</name>
    <dbReference type="NCBI Taxonomy" id="632"/>
    <lineage>
        <taxon>Bacteria</taxon>
        <taxon>Pseudomonadati</taxon>
        <taxon>Pseudomonadota</taxon>
        <taxon>Gammaproteobacteria</taxon>
        <taxon>Enterobacterales</taxon>
        <taxon>Yersiniaceae</taxon>
        <taxon>Yersinia</taxon>
    </lineage>
</organism>
<evidence type="ECO:0000259" key="1">
    <source>
        <dbReference type="Pfam" id="PF05229"/>
    </source>
</evidence>
<dbReference type="EnsemblBacteria" id="AAS61952">
    <property type="protein sequence ID" value="AAS61952"/>
    <property type="gene ID" value="YP_1724"/>
</dbReference>
<dbReference type="EMBL" id="AE017042">
    <property type="protein sequence ID" value="AAS61952.1"/>
    <property type="molecule type" value="Genomic_DNA"/>
</dbReference>
<dbReference type="KEGG" id="ypk:y1861"/>
<dbReference type="InterPro" id="IPR007893">
    <property type="entry name" value="Spore_coat_U/FanG"/>
</dbReference>